<dbReference type="AlphaFoldDB" id="A0A3S1D4G6"/>
<dbReference type="GO" id="GO:0004888">
    <property type="term" value="F:transmembrane signaling receptor activity"/>
    <property type="evidence" value="ECO:0007669"/>
    <property type="project" value="InterPro"/>
</dbReference>
<dbReference type="OrthoDB" id="9816519at2"/>
<evidence type="ECO:0000256" key="3">
    <source>
        <dbReference type="PROSITE-ProRule" id="PRU00284"/>
    </source>
</evidence>
<comment type="similarity">
    <text evidence="2">Belongs to the methyl-accepting chemotaxis (MCP) protein family.</text>
</comment>
<dbReference type="Pfam" id="PF00015">
    <property type="entry name" value="MCPsignal"/>
    <property type="match status" value="1"/>
</dbReference>
<reference evidence="5 6" key="1">
    <citation type="submission" date="2018-12" db="EMBL/GenBank/DDBJ databases">
        <authorList>
            <person name="Sun L."/>
            <person name="Chen Z."/>
        </authorList>
    </citation>
    <scope>NUCLEOTIDE SEQUENCE [LARGE SCALE GENOMIC DNA]</scope>
    <source>
        <strain evidence="5 6">3-5-3</strain>
    </source>
</reference>
<evidence type="ECO:0000256" key="2">
    <source>
        <dbReference type="ARBA" id="ARBA00029447"/>
    </source>
</evidence>
<keyword evidence="6" id="KW-1185">Reference proteome</keyword>
<dbReference type="PANTHER" id="PTHR32089:SF112">
    <property type="entry name" value="LYSOZYME-LIKE PROTEIN-RELATED"/>
    <property type="match status" value="1"/>
</dbReference>
<dbReference type="SMART" id="SM00283">
    <property type="entry name" value="MA"/>
    <property type="match status" value="1"/>
</dbReference>
<sequence length="397" mass="44314">MSNQASAVLERPATEVITPIHMQVKTDEAVKVTTIEHSVTSEFDVSAELFCREVPVMDSRGICGEVLRKFRADEVIPCVILVDEQKGSLSLIMRDSFYRLFAGRFASDLFYEKAAVQFAEQEPLVREVTDAPERLIDAALSRDTEHFYQCMILTDRGKVRGVLTVQDLMVMSRSLQQQADEARVITVQESHGRLERIERSVQAVSEAAERSLREAETMSSLVRSGRSELRQVRESFHRVLTITNNQEKQVKELLQRTVEISEVTRSIKELADRSGMLAMNATIEAAHAGEHGRGFAVVANEVRNLSAQTMKFSEEIGKTLTVISEMISETASMSAASAAEVEGSQSRVAEADTTFESLVEAVQIVELRGQEMHLSADEAAQRAHLVMKELERLSELH</sequence>
<evidence type="ECO:0000313" key="5">
    <source>
        <dbReference type="EMBL" id="RUT29547.1"/>
    </source>
</evidence>
<name>A0A3S1D4G6_9BACL</name>
<evidence type="ECO:0000259" key="4">
    <source>
        <dbReference type="PROSITE" id="PS50111"/>
    </source>
</evidence>
<dbReference type="PANTHER" id="PTHR32089">
    <property type="entry name" value="METHYL-ACCEPTING CHEMOTAXIS PROTEIN MCPB"/>
    <property type="match status" value="1"/>
</dbReference>
<keyword evidence="1 3" id="KW-0807">Transducer</keyword>
<dbReference type="InterPro" id="IPR004090">
    <property type="entry name" value="Chemotax_Me-accpt_rcpt"/>
</dbReference>
<accession>A0A3S1D4G6</accession>
<dbReference type="PRINTS" id="PR00260">
    <property type="entry name" value="CHEMTRNSDUCR"/>
</dbReference>
<dbReference type="GO" id="GO:0007165">
    <property type="term" value="P:signal transduction"/>
    <property type="evidence" value="ECO:0007669"/>
    <property type="project" value="UniProtKB-KW"/>
</dbReference>
<feature type="domain" description="Methyl-accepting transducer" evidence="4">
    <location>
        <begin position="187"/>
        <end position="394"/>
    </location>
</feature>
<dbReference type="Gene3D" id="1.10.287.950">
    <property type="entry name" value="Methyl-accepting chemotaxis protein"/>
    <property type="match status" value="1"/>
</dbReference>
<dbReference type="GO" id="GO:0006935">
    <property type="term" value="P:chemotaxis"/>
    <property type="evidence" value="ECO:0007669"/>
    <property type="project" value="InterPro"/>
</dbReference>
<comment type="caution">
    <text evidence="5">The sequence shown here is derived from an EMBL/GenBank/DDBJ whole genome shotgun (WGS) entry which is preliminary data.</text>
</comment>
<dbReference type="RefSeq" id="WP_127199931.1">
    <property type="nucleotide sequence ID" value="NZ_RZNX01000006.1"/>
</dbReference>
<dbReference type="SUPFAM" id="SSF58104">
    <property type="entry name" value="Methyl-accepting chemotaxis protein (MCP) signaling domain"/>
    <property type="match status" value="1"/>
</dbReference>
<dbReference type="GO" id="GO:0016020">
    <property type="term" value="C:membrane"/>
    <property type="evidence" value="ECO:0007669"/>
    <property type="project" value="InterPro"/>
</dbReference>
<evidence type="ECO:0000313" key="6">
    <source>
        <dbReference type="Proteomes" id="UP000272464"/>
    </source>
</evidence>
<proteinExistence type="inferred from homology"/>
<evidence type="ECO:0000256" key="1">
    <source>
        <dbReference type="ARBA" id="ARBA00023224"/>
    </source>
</evidence>
<dbReference type="Proteomes" id="UP000272464">
    <property type="component" value="Unassembled WGS sequence"/>
</dbReference>
<gene>
    <name evidence="5" type="ORF">EJP77_14310</name>
</gene>
<organism evidence="5 6">
    <name type="scientific">Paenibacillus zeisoli</name>
    <dbReference type="NCBI Taxonomy" id="2496267"/>
    <lineage>
        <taxon>Bacteria</taxon>
        <taxon>Bacillati</taxon>
        <taxon>Bacillota</taxon>
        <taxon>Bacilli</taxon>
        <taxon>Bacillales</taxon>
        <taxon>Paenibacillaceae</taxon>
        <taxon>Paenibacillus</taxon>
    </lineage>
</organism>
<dbReference type="EMBL" id="RZNX01000006">
    <property type="protein sequence ID" value="RUT29547.1"/>
    <property type="molecule type" value="Genomic_DNA"/>
</dbReference>
<dbReference type="PROSITE" id="PS50111">
    <property type="entry name" value="CHEMOTAXIS_TRANSDUC_2"/>
    <property type="match status" value="1"/>
</dbReference>
<dbReference type="InterPro" id="IPR004089">
    <property type="entry name" value="MCPsignal_dom"/>
</dbReference>
<protein>
    <submittedName>
        <fullName evidence="5">Chemotaxis protein</fullName>
    </submittedName>
</protein>